<gene>
    <name evidence="2" type="ORF">C2E21_9186</name>
</gene>
<dbReference type="OrthoDB" id="10418430at2759"/>
<proteinExistence type="predicted"/>
<dbReference type="EMBL" id="LHPG02000025">
    <property type="protein sequence ID" value="PRW20247.1"/>
    <property type="molecule type" value="Genomic_DNA"/>
</dbReference>
<feature type="compositionally biased region" description="Basic residues" evidence="1">
    <location>
        <begin position="8"/>
        <end position="25"/>
    </location>
</feature>
<evidence type="ECO:0000313" key="3">
    <source>
        <dbReference type="Proteomes" id="UP000239899"/>
    </source>
</evidence>
<evidence type="ECO:0000313" key="2">
    <source>
        <dbReference type="EMBL" id="PRW20247.1"/>
    </source>
</evidence>
<feature type="region of interest" description="Disordered" evidence="1">
    <location>
        <begin position="1"/>
        <end position="30"/>
    </location>
</feature>
<accession>A0A2P6TC89</accession>
<evidence type="ECO:0000256" key="1">
    <source>
        <dbReference type="SAM" id="MobiDB-lite"/>
    </source>
</evidence>
<sequence>MPLQPAAPKRRAPKPAKARGRKSRSTRPALLTRHNWRYEDQQAYTAWAAAHPAEASIDAVWEPAEVVAVGTGSQGPVYLISWKGWEHEPALRSWHTTEDLRRYNWRPALLQHWAAGKPDRGAVAGM</sequence>
<dbReference type="Proteomes" id="UP000239899">
    <property type="component" value="Unassembled WGS sequence"/>
</dbReference>
<protein>
    <submittedName>
        <fullName evidence="2">Splicing factor spf30 isoform A</fullName>
    </submittedName>
</protein>
<comment type="caution">
    <text evidence="2">The sequence shown here is derived from an EMBL/GenBank/DDBJ whole genome shotgun (WGS) entry which is preliminary data.</text>
</comment>
<keyword evidence="3" id="KW-1185">Reference proteome</keyword>
<reference evidence="2 3" key="1">
    <citation type="journal article" date="2018" name="Plant J.">
        <title>Genome sequences of Chlorella sorokiniana UTEX 1602 and Micractinium conductrix SAG 241.80: implications to maltose excretion by a green alga.</title>
        <authorList>
            <person name="Arriola M.B."/>
            <person name="Velmurugan N."/>
            <person name="Zhang Y."/>
            <person name="Plunkett M.H."/>
            <person name="Hondzo H."/>
            <person name="Barney B.M."/>
        </authorList>
    </citation>
    <scope>NUCLEOTIDE SEQUENCE [LARGE SCALE GENOMIC DNA]</scope>
    <source>
        <strain evidence="3">UTEX 1602</strain>
    </source>
</reference>
<organism evidence="2 3">
    <name type="scientific">Chlorella sorokiniana</name>
    <name type="common">Freshwater green alga</name>
    <dbReference type="NCBI Taxonomy" id="3076"/>
    <lineage>
        <taxon>Eukaryota</taxon>
        <taxon>Viridiplantae</taxon>
        <taxon>Chlorophyta</taxon>
        <taxon>core chlorophytes</taxon>
        <taxon>Trebouxiophyceae</taxon>
        <taxon>Chlorellales</taxon>
        <taxon>Chlorellaceae</taxon>
        <taxon>Chlorella clade</taxon>
        <taxon>Chlorella</taxon>
    </lineage>
</organism>
<name>A0A2P6TC89_CHLSO</name>
<dbReference type="AlphaFoldDB" id="A0A2P6TC89"/>